<organism evidence="1">
    <name type="scientific">viral metagenome</name>
    <dbReference type="NCBI Taxonomy" id="1070528"/>
    <lineage>
        <taxon>unclassified sequences</taxon>
        <taxon>metagenomes</taxon>
        <taxon>organismal metagenomes</taxon>
    </lineage>
</organism>
<accession>A0A6M3IS03</accession>
<gene>
    <name evidence="1" type="ORF">MM415B01200_0009</name>
</gene>
<dbReference type="AlphaFoldDB" id="A0A6M3IS03"/>
<reference evidence="1" key="1">
    <citation type="submission" date="2020-03" db="EMBL/GenBank/DDBJ databases">
        <title>The deep terrestrial virosphere.</title>
        <authorList>
            <person name="Holmfeldt K."/>
            <person name="Nilsson E."/>
            <person name="Simone D."/>
            <person name="Lopez-Fernandez M."/>
            <person name="Wu X."/>
            <person name="de Brujin I."/>
            <person name="Lundin D."/>
            <person name="Andersson A."/>
            <person name="Bertilsson S."/>
            <person name="Dopson M."/>
        </authorList>
    </citation>
    <scope>NUCLEOTIDE SEQUENCE</scope>
    <source>
        <strain evidence="1">MM415B01200</strain>
    </source>
</reference>
<evidence type="ECO:0000313" key="1">
    <source>
        <dbReference type="EMBL" id="QJA60064.1"/>
    </source>
</evidence>
<sequence length="259" mass="29224">MAIPVDSSQNDATPLLVWKLSAAEVCERALRKVGAFSINDEAADPDELDETLHWLDMIVAEVTGTRRCYWLTPATVTFDWPAAEQSVVLADQMGSDYPPTGILFPVRAWRVDVVTGLRQAEIELCRRKKYEAKSNLATAGSPEILFIDRLVENQRAYVWPVPSTDDLWQIALEFQTYSRSVLGEQGGEQAGDVPHGFDQTWQLWMVTRLAAEIGDGPVKRLEASTIRDWRTLSAGYLSDLLYTNREKNNRPFQTRRYGG</sequence>
<protein>
    <submittedName>
        <fullName evidence="1">Uncharacterized protein</fullName>
    </submittedName>
</protein>
<proteinExistence type="predicted"/>
<dbReference type="EMBL" id="MT141394">
    <property type="protein sequence ID" value="QJA60064.1"/>
    <property type="molecule type" value="Genomic_DNA"/>
</dbReference>
<name>A0A6M3IS03_9ZZZZ</name>